<comment type="caution">
    <text evidence="1">The sequence shown here is derived from an EMBL/GenBank/DDBJ whole genome shotgun (WGS) entry which is preliminary data.</text>
</comment>
<evidence type="ECO:0000313" key="1">
    <source>
        <dbReference type="EMBL" id="MDQ1183172.1"/>
    </source>
</evidence>
<reference evidence="1 2" key="1">
    <citation type="submission" date="2023-07" db="EMBL/GenBank/DDBJ databases">
        <title>Functional and genomic diversity of the sorghum phyllosphere microbiome.</title>
        <authorList>
            <person name="Shade A."/>
        </authorList>
    </citation>
    <scope>NUCLEOTIDE SEQUENCE [LARGE SCALE GENOMIC DNA]</scope>
    <source>
        <strain evidence="1 2">SORGH_AS_1126</strain>
    </source>
</reference>
<dbReference type="RefSeq" id="WP_274101305.1">
    <property type="nucleotide sequence ID" value="NZ_JAUTBL010000001.1"/>
</dbReference>
<name>A0ABU0UE48_9HYPH</name>
<protein>
    <submittedName>
        <fullName evidence="1">Uncharacterized protein</fullName>
    </submittedName>
</protein>
<dbReference type="EMBL" id="JAUTBL010000001">
    <property type="protein sequence ID" value="MDQ1183172.1"/>
    <property type="molecule type" value="Genomic_DNA"/>
</dbReference>
<organism evidence="1 2">
    <name type="scientific">Agrobacterium larrymoorei</name>
    <dbReference type="NCBI Taxonomy" id="160699"/>
    <lineage>
        <taxon>Bacteria</taxon>
        <taxon>Pseudomonadati</taxon>
        <taxon>Pseudomonadota</taxon>
        <taxon>Alphaproteobacteria</taxon>
        <taxon>Hyphomicrobiales</taxon>
        <taxon>Rhizobiaceae</taxon>
        <taxon>Rhizobium/Agrobacterium group</taxon>
        <taxon>Agrobacterium</taxon>
    </lineage>
</organism>
<evidence type="ECO:0000313" key="2">
    <source>
        <dbReference type="Proteomes" id="UP001224781"/>
    </source>
</evidence>
<gene>
    <name evidence="1" type="ORF">QE408_000294</name>
</gene>
<dbReference type="Proteomes" id="UP001224781">
    <property type="component" value="Unassembled WGS sequence"/>
</dbReference>
<sequence>MQFKVWGKIDGKRFEQVFADVAEWRAERKLIERVAAVVVMGMASVEVAA</sequence>
<keyword evidence="2" id="KW-1185">Reference proteome</keyword>
<proteinExistence type="predicted"/>
<accession>A0ABU0UE48</accession>